<dbReference type="AlphaFoldDB" id="A0AAI9Z2H5"/>
<evidence type="ECO:0000313" key="1">
    <source>
        <dbReference type="EMBL" id="KAK1530766.1"/>
    </source>
</evidence>
<accession>A0AAI9Z2H5</accession>
<comment type="caution">
    <text evidence="1">The sequence shown here is derived from an EMBL/GenBank/DDBJ whole genome shotgun (WGS) entry which is preliminary data.</text>
</comment>
<reference evidence="1 2" key="1">
    <citation type="submission" date="2016-10" db="EMBL/GenBank/DDBJ databases">
        <title>The genome sequence of Colletotrichum fioriniae PJ7.</title>
        <authorList>
            <person name="Baroncelli R."/>
        </authorList>
    </citation>
    <scope>NUCLEOTIDE SEQUENCE [LARGE SCALE GENOMIC DNA]</scope>
    <source>
        <strain evidence="1 2">IMI 309622</strain>
    </source>
</reference>
<dbReference type="RefSeq" id="XP_060315817.1">
    <property type="nucleotide sequence ID" value="XM_060454045.1"/>
</dbReference>
<proteinExistence type="predicted"/>
<name>A0AAI9Z2H5_9PEZI</name>
<gene>
    <name evidence="1" type="ORF">CCOS01_05869</name>
</gene>
<keyword evidence="2" id="KW-1185">Reference proteome</keyword>
<evidence type="ECO:0000313" key="2">
    <source>
        <dbReference type="Proteomes" id="UP001240678"/>
    </source>
</evidence>
<protein>
    <submittedName>
        <fullName evidence="1">Uncharacterized protein</fullName>
    </submittedName>
</protein>
<dbReference type="GeneID" id="85337592"/>
<dbReference type="Proteomes" id="UP001240678">
    <property type="component" value="Unassembled WGS sequence"/>
</dbReference>
<sequence>MPKDIFFCCDGGEKKGEFGFQIANLPSSLMPSGGSCLYLVMIISESNVGKTSCVGRHVVV</sequence>
<dbReference type="EMBL" id="MOOE01000005">
    <property type="protein sequence ID" value="KAK1530766.1"/>
    <property type="molecule type" value="Genomic_DNA"/>
</dbReference>
<organism evidence="1 2">
    <name type="scientific">Colletotrichum costaricense</name>
    <dbReference type="NCBI Taxonomy" id="1209916"/>
    <lineage>
        <taxon>Eukaryota</taxon>
        <taxon>Fungi</taxon>
        <taxon>Dikarya</taxon>
        <taxon>Ascomycota</taxon>
        <taxon>Pezizomycotina</taxon>
        <taxon>Sordariomycetes</taxon>
        <taxon>Hypocreomycetidae</taxon>
        <taxon>Glomerellales</taxon>
        <taxon>Glomerellaceae</taxon>
        <taxon>Colletotrichum</taxon>
        <taxon>Colletotrichum acutatum species complex</taxon>
    </lineage>
</organism>